<dbReference type="PROSITE" id="PS51257">
    <property type="entry name" value="PROKAR_LIPOPROTEIN"/>
    <property type="match status" value="1"/>
</dbReference>
<comment type="caution">
    <text evidence="1">The sequence shown here is derived from an EMBL/GenBank/DDBJ whole genome shotgun (WGS) entry which is preliminary data.</text>
</comment>
<dbReference type="OrthoDB" id="5519339at2"/>
<dbReference type="Gene3D" id="2.60.40.1120">
    <property type="entry name" value="Carboxypeptidase-like, regulatory domain"/>
    <property type="match status" value="1"/>
</dbReference>
<reference evidence="1 2" key="1">
    <citation type="submission" date="2018-03" db="EMBL/GenBank/DDBJ databases">
        <title>Draft Genome Sequences of the Obligatory Marine Myxobacteria Enhygromyxa salina SWB007.</title>
        <authorList>
            <person name="Poehlein A."/>
            <person name="Moghaddam J.A."/>
            <person name="Harms H."/>
            <person name="Alanjari M."/>
            <person name="Koenig G.M."/>
            <person name="Daniel R."/>
            <person name="Schaeberle T.F."/>
        </authorList>
    </citation>
    <scope>NUCLEOTIDE SEQUENCE [LARGE SCALE GENOMIC DNA]</scope>
    <source>
        <strain evidence="1 2">SWB007</strain>
    </source>
</reference>
<dbReference type="RefSeq" id="WP_146157354.1">
    <property type="nucleotide sequence ID" value="NZ_PVNL01000030.1"/>
</dbReference>
<evidence type="ECO:0000313" key="2">
    <source>
        <dbReference type="Proteomes" id="UP000238823"/>
    </source>
</evidence>
<name>A0A2S9YVG6_9BACT</name>
<evidence type="ECO:0008006" key="3">
    <source>
        <dbReference type="Google" id="ProtNLM"/>
    </source>
</evidence>
<accession>A0A2S9YVG6</accession>
<dbReference type="Proteomes" id="UP000238823">
    <property type="component" value="Unassembled WGS sequence"/>
</dbReference>
<evidence type="ECO:0000313" key="1">
    <source>
        <dbReference type="EMBL" id="PRQ09039.1"/>
    </source>
</evidence>
<sequence length="136" mass="14134">MRTQTRTWAAAVAAGVALGCVAGKPEPEPLHDTISILSPRCAGVSSCVLGHVTEAGTSAPVAEAAVFLERELAPGEEEPVRIIALTDEQGVFIVSEPPPGSYRIAVYKSQSSVEVSGMELGREGATLLPVRLALDP</sequence>
<protein>
    <recommendedName>
        <fullName evidence="3">Carboxypeptidase regulatory-like domain-containing protein</fullName>
    </recommendedName>
</protein>
<proteinExistence type="predicted"/>
<organism evidence="1 2">
    <name type="scientific">Enhygromyxa salina</name>
    <dbReference type="NCBI Taxonomy" id="215803"/>
    <lineage>
        <taxon>Bacteria</taxon>
        <taxon>Pseudomonadati</taxon>
        <taxon>Myxococcota</taxon>
        <taxon>Polyangia</taxon>
        <taxon>Nannocystales</taxon>
        <taxon>Nannocystaceae</taxon>
        <taxon>Enhygromyxa</taxon>
    </lineage>
</organism>
<dbReference type="SUPFAM" id="SSF49452">
    <property type="entry name" value="Starch-binding domain-like"/>
    <property type="match status" value="1"/>
</dbReference>
<gene>
    <name evidence="1" type="ORF">ENSA7_10290</name>
</gene>
<dbReference type="AlphaFoldDB" id="A0A2S9YVG6"/>
<dbReference type="EMBL" id="PVNL01000030">
    <property type="protein sequence ID" value="PRQ09039.1"/>
    <property type="molecule type" value="Genomic_DNA"/>
</dbReference>
<dbReference type="GO" id="GO:0030246">
    <property type="term" value="F:carbohydrate binding"/>
    <property type="evidence" value="ECO:0007669"/>
    <property type="project" value="InterPro"/>
</dbReference>
<dbReference type="InterPro" id="IPR013784">
    <property type="entry name" value="Carb-bd-like_fold"/>
</dbReference>